<dbReference type="InterPro" id="IPR050697">
    <property type="entry name" value="Adenylyl/Guanylyl_Cyclase_3/4"/>
</dbReference>
<dbReference type="EMBL" id="CP150886">
    <property type="protein sequence ID" value="WZB86289.1"/>
    <property type="molecule type" value="Genomic_DNA"/>
</dbReference>
<feature type="transmembrane region" description="Helical" evidence="2">
    <location>
        <begin position="146"/>
        <end position="163"/>
    </location>
</feature>
<evidence type="ECO:0000313" key="4">
    <source>
        <dbReference type="EMBL" id="WZB86289.1"/>
    </source>
</evidence>
<dbReference type="InterPro" id="IPR029787">
    <property type="entry name" value="Nucleotide_cyclase"/>
</dbReference>
<keyword evidence="4" id="KW-0456">Lyase</keyword>
<sequence length="377" mass="42228">MILKNLADVALYGWEQYINDPTEYLLFGAMLVQTFYLSKPGSSRLFGNLIGVGIYTLIDLPADGYEFFENPSHIVFWLFSMAIAILQGIRYHWKPSLERWTIPLESLVRMLMLLGFYLVVNIGVNYNQPQEISFLEKFSASATHKYLIASLFLVGLLLGFQRLQIIIQQKKLQETANILRNLAEWGMGTHAVNKVVNNPEGWEFQQCDRAILFMDIRGFTSWCEQTETKIVADVLNSYYQHVEPAAAYYQPLRITLTADEIMAIYATPKQAVSAAQAMQKAAIEILAPYGIGAGCAVHCGTVVEGLFGGEKARTYTVIGDVVNTAKRLESTTPAGEITISDHVHQKLGCKCMVKPRQAIALKGKTQSLMAWQLININ</sequence>
<feature type="domain" description="Guanylate cyclase" evidence="3">
    <location>
        <begin position="210"/>
        <end position="329"/>
    </location>
</feature>
<dbReference type="CDD" id="cd07302">
    <property type="entry name" value="CHD"/>
    <property type="match status" value="1"/>
</dbReference>
<dbReference type="PANTHER" id="PTHR43081">
    <property type="entry name" value="ADENYLATE CYCLASE, TERMINAL-DIFFERENTIATION SPECIFIC-RELATED"/>
    <property type="match status" value="1"/>
</dbReference>
<evidence type="ECO:0000259" key="3">
    <source>
        <dbReference type="PROSITE" id="PS50125"/>
    </source>
</evidence>
<reference evidence="4 5" key="1">
    <citation type="submission" date="2024-04" db="EMBL/GenBank/DDBJ databases">
        <title>Okeanomitos corallinicola gen. &amp; sp. nov. (Nostocales, Cyanobacteria), a new toxic marine heterocyst-forming cyanobacterium from a coral reef.</title>
        <authorList>
            <person name="Li H."/>
            <person name="Li R."/>
            <person name="Kang J."/>
            <person name="Hii K.S."/>
            <person name="Mohamed H.F."/>
            <person name="Xu X."/>
            <person name="Luo Z."/>
        </authorList>
    </citation>
    <scope>NUCLEOTIDE SEQUENCE [LARGE SCALE GENOMIC DNA]</scope>
    <source>
        <strain evidence="4 5">TIOX110</strain>
    </source>
</reference>
<evidence type="ECO:0000256" key="1">
    <source>
        <dbReference type="ARBA" id="ARBA00005381"/>
    </source>
</evidence>
<evidence type="ECO:0000256" key="2">
    <source>
        <dbReference type="SAM" id="Phobius"/>
    </source>
</evidence>
<protein>
    <submittedName>
        <fullName evidence="4">Adenylate/guanylate cyclase domain-containing protein</fullName>
        <ecNumber evidence="4">4.6.1.-</ecNumber>
    </submittedName>
</protein>
<dbReference type="RefSeq" id="WP_353929204.1">
    <property type="nucleotide sequence ID" value="NZ_CP150886.1"/>
</dbReference>
<feature type="transmembrane region" description="Helical" evidence="2">
    <location>
        <begin position="107"/>
        <end position="126"/>
    </location>
</feature>
<comment type="similarity">
    <text evidence="1">Belongs to the adenylyl cyclase class-3 family.</text>
</comment>
<accession>A0ABZ2UMQ3</accession>
<feature type="transmembrane region" description="Helical" evidence="2">
    <location>
        <begin position="74"/>
        <end position="93"/>
    </location>
</feature>
<dbReference type="Gene3D" id="3.30.70.1230">
    <property type="entry name" value="Nucleotide cyclase"/>
    <property type="match status" value="1"/>
</dbReference>
<dbReference type="SMART" id="SM00044">
    <property type="entry name" value="CYCc"/>
    <property type="match status" value="1"/>
</dbReference>
<keyword evidence="2" id="KW-0812">Transmembrane</keyword>
<dbReference type="Proteomes" id="UP001483337">
    <property type="component" value="Chromosome"/>
</dbReference>
<keyword evidence="5" id="KW-1185">Reference proteome</keyword>
<dbReference type="Pfam" id="PF00211">
    <property type="entry name" value="Guanylate_cyc"/>
    <property type="match status" value="1"/>
</dbReference>
<dbReference type="EC" id="4.6.1.-" evidence="4"/>
<dbReference type="GO" id="GO:0016829">
    <property type="term" value="F:lyase activity"/>
    <property type="evidence" value="ECO:0007669"/>
    <property type="project" value="UniProtKB-KW"/>
</dbReference>
<name>A0ABZ2UMQ3_9CYAN</name>
<dbReference type="PROSITE" id="PS50125">
    <property type="entry name" value="GUANYLATE_CYCLASE_2"/>
    <property type="match status" value="1"/>
</dbReference>
<keyword evidence="2" id="KW-0472">Membrane</keyword>
<organism evidence="4 5">
    <name type="scientific">Okeanomitos corallinicola TIOX110</name>
    <dbReference type="NCBI Taxonomy" id="3133117"/>
    <lineage>
        <taxon>Bacteria</taxon>
        <taxon>Bacillati</taxon>
        <taxon>Cyanobacteriota</taxon>
        <taxon>Cyanophyceae</taxon>
        <taxon>Nostocales</taxon>
        <taxon>Aphanizomenonaceae</taxon>
        <taxon>Okeanomitos</taxon>
    </lineage>
</organism>
<keyword evidence="2" id="KW-1133">Transmembrane helix</keyword>
<proteinExistence type="inferred from homology"/>
<dbReference type="SUPFAM" id="SSF55073">
    <property type="entry name" value="Nucleotide cyclase"/>
    <property type="match status" value="1"/>
</dbReference>
<evidence type="ECO:0000313" key="5">
    <source>
        <dbReference type="Proteomes" id="UP001483337"/>
    </source>
</evidence>
<dbReference type="PANTHER" id="PTHR43081:SF1">
    <property type="entry name" value="ADENYLATE CYCLASE, TERMINAL-DIFFERENTIATION SPECIFIC"/>
    <property type="match status" value="1"/>
</dbReference>
<dbReference type="InterPro" id="IPR001054">
    <property type="entry name" value="A/G_cyclase"/>
</dbReference>
<gene>
    <name evidence="4" type="ORF">WJM97_12830</name>
</gene>